<gene>
    <name evidence="2" type="ORF">BAUCODRAFT_121106</name>
</gene>
<dbReference type="AlphaFoldDB" id="M2NGT2"/>
<dbReference type="EMBL" id="KB445553">
    <property type="protein sequence ID" value="EMC98220.1"/>
    <property type="molecule type" value="Genomic_DNA"/>
</dbReference>
<dbReference type="KEGG" id="bcom:BAUCODRAFT_121106"/>
<dbReference type="Proteomes" id="UP000011761">
    <property type="component" value="Unassembled WGS sequence"/>
</dbReference>
<evidence type="ECO:0000313" key="2">
    <source>
        <dbReference type="EMBL" id="EMC98220.1"/>
    </source>
</evidence>
<organism evidence="2 3">
    <name type="scientific">Baudoinia panamericana (strain UAMH 10762)</name>
    <name type="common">Angels' share fungus</name>
    <name type="synonym">Baudoinia compniacensis (strain UAMH 10762)</name>
    <dbReference type="NCBI Taxonomy" id="717646"/>
    <lineage>
        <taxon>Eukaryota</taxon>
        <taxon>Fungi</taxon>
        <taxon>Dikarya</taxon>
        <taxon>Ascomycota</taxon>
        <taxon>Pezizomycotina</taxon>
        <taxon>Dothideomycetes</taxon>
        <taxon>Dothideomycetidae</taxon>
        <taxon>Mycosphaerellales</taxon>
        <taxon>Teratosphaeriaceae</taxon>
        <taxon>Baudoinia</taxon>
    </lineage>
</organism>
<feature type="region of interest" description="Disordered" evidence="1">
    <location>
        <begin position="137"/>
        <end position="156"/>
    </location>
</feature>
<protein>
    <submittedName>
        <fullName evidence="2">Uncharacterized protein</fullName>
    </submittedName>
</protein>
<reference evidence="2 3" key="1">
    <citation type="journal article" date="2012" name="PLoS Pathog.">
        <title>Diverse lifestyles and strategies of plant pathogenesis encoded in the genomes of eighteen Dothideomycetes fungi.</title>
        <authorList>
            <person name="Ohm R.A."/>
            <person name="Feau N."/>
            <person name="Henrissat B."/>
            <person name="Schoch C.L."/>
            <person name="Horwitz B.A."/>
            <person name="Barry K.W."/>
            <person name="Condon B.J."/>
            <person name="Copeland A.C."/>
            <person name="Dhillon B."/>
            <person name="Glaser F."/>
            <person name="Hesse C.N."/>
            <person name="Kosti I."/>
            <person name="LaButti K."/>
            <person name="Lindquist E.A."/>
            <person name="Lucas S."/>
            <person name="Salamov A.A."/>
            <person name="Bradshaw R.E."/>
            <person name="Ciuffetti L."/>
            <person name="Hamelin R.C."/>
            <person name="Kema G.H.J."/>
            <person name="Lawrence C."/>
            <person name="Scott J.A."/>
            <person name="Spatafora J.W."/>
            <person name="Turgeon B.G."/>
            <person name="de Wit P.J.G.M."/>
            <person name="Zhong S."/>
            <person name="Goodwin S.B."/>
            <person name="Grigoriev I.V."/>
        </authorList>
    </citation>
    <scope>NUCLEOTIDE SEQUENCE [LARGE SCALE GENOMIC DNA]</scope>
    <source>
        <strain evidence="2 3">UAMH 10762</strain>
    </source>
</reference>
<dbReference type="SUPFAM" id="SSF50249">
    <property type="entry name" value="Nucleic acid-binding proteins"/>
    <property type="match status" value="1"/>
</dbReference>
<evidence type="ECO:0000256" key="1">
    <source>
        <dbReference type="SAM" id="MobiDB-lite"/>
    </source>
</evidence>
<accession>M2NGT2</accession>
<sequence length="412" mass="45806">MHVAVDRKKRTVSSLRWRSLKHAFEYFWTFRIPKIVTVSRTQSSLYCGFPSDSAEAARLISATACRCSYRSSATVAELTHIILAGAPETKHLRWDEDLLQTFDDPLRRFLGQASAVAKSTQDSSHAIVKWRTVPMHKRAAANSTKPQDVSQPTQTRSFDASYNVEDRTRFLEHTLALLDKLQSSQIAPADETTIMPSTFPSFATTGQALLVDADYPFSAAGHSSNTDALLDITNLRKIPNAQDIISIQPQTVTVNVLAATISVSPSRTVSLRKRTGEMDIIELVIGDETRAGFGISFWLTPLDSQRIAFDELRDNLRRLRPGDVVLVQNVALSPFQGCVYGQSLSKRFSRNATTVTVLREQQELPAVLRSKFQQVALWRDQFVGRDDDRTSVLTSGQLKAGTKEALPPDTPP</sequence>
<dbReference type="eggNOG" id="ENOG502SD7X">
    <property type="taxonomic scope" value="Eukaryota"/>
</dbReference>
<proteinExistence type="predicted"/>
<name>M2NGT2_BAUPA</name>
<dbReference type="GeneID" id="19107572"/>
<dbReference type="HOGENOM" id="CLU_054588_0_0_1"/>
<feature type="compositionally biased region" description="Polar residues" evidence="1">
    <location>
        <begin position="141"/>
        <end position="156"/>
    </location>
</feature>
<dbReference type="OrthoDB" id="5378679at2759"/>
<keyword evidence="3" id="KW-1185">Reference proteome</keyword>
<feature type="region of interest" description="Disordered" evidence="1">
    <location>
        <begin position="393"/>
        <end position="412"/>
    </location>
</feature>
<dbReference type="Gene3D" id="2.40.50.140">
    <property type="entry name" value="Nucleic acid-binding proteins"/>
    <property type="match status" value="1"/>
</dbReference>
<dbReference type="RefSeq" id="XP_007674951.1">
    <property type="nucleotide sequence ID" value="XM_007676761.1"/>
</dbReference>
<dbReference type="OMA" id="DIVLLRM"/>
<evidence type="ECO:0000313" key="3">
    <source>
        <dbReference type="Proteomes" id="UP000011761"/>
    </source>
</evidence>
<dbReference type="InterPro" id="IPR012340">
    <property type="entry name" value="NA-bd_OB-fold"/>
</dbReference>